<gene>
    <name evidence="1" type="ORF">COCCADRAFT_103484</name>
</gene>
<dbReference type="KEGG" id="bze:COCCADRAFT_103484"/>
<organism evidence="1 2">
    <name type="scientific">Cochliobolus carbonum (strain 26-R-13)</name>
    <name type="common">Maize leaf spot fungus</name>
    <name type="synonym">Bipolaris zeicola</name>
    <dbReference type="NCBI Taxonomy" id="930089"/>
    <lineage>
        <taxon>Eukaryota</taxon>
        <taxon>Fungi</taxon>
        <taxon>Dikarya</taxon>
        <taxon>Ascomycota</taxon>
        <taxon>Pezizomycotina</taxon>
        <taxon>Dothideomycetes</taxon>
        <taxon>Pleosporomycetidae</taxon>
        <taxon>Pleosporales</taxon>
        <taxon>Pleosporineae</taxon>
        <taxon>Pleosporaceae</taxon>
        <taxon>Bipolaris</taxon>
    </lineage>
</organism>
<evidence type="ECO:0000313" key="1">
    <source>
        <dbReference type="EMBL" id="EUC30595.1"/>
    </source>
</evidence>
<keyword evidence="2" id="KW-1185">Reference proteome</keyword>
<protein>
    <submittedName>
        <fullName evidence="1">Uncharacterized protein</fullName>
    </submittedName>
</protein>
<dbReference type="GeneID" id="19142783"/>
<proteinExistence type="predicted"/>
<dbReference type="AlphaFoldDB" id="W6XZ56"/>
<sequence>HLDPSIPTIITHVGILDLPSYFLEHGTQLGPRIGVDAVTAVGVSHGSVFVVAVEVLGPVPFTHLGRPLSSPGKVSWRC</sequence>
<dbReference type="HOGENOM" id="CLU_2628463_0_0_1"/>
<reference evidence="1 2" key="1">
    <citation type="journal article" date="2013" name="PLoS Genet.">
        <title>Comparative genome structure, secondary metabolite, and effector coding capacity across Cochliobolus pathogens.</title>
        <authorList>
            <person name="Condon B.J."/>
            <person name="Leng Y."/>
            <person name="Wu D."/>
            <person name="Bushley K.E."/>
            <person name="Ohm R.A."/>
            <person name="Otillar R."/>
            <person name="Martin J."/>
            <person name="Schackwitz W."/>
            <person name="Grimwood J."/>
            <person name="MohdZainudin N."/>
            <person name="Xue C."/>
            <person name="Wang R."/>
            <person name="Manning V.A."/>
            <person name="Dhillon B."/>
            <person name="Tu Z.J."/>
            <person name="Steffenson B.J."/>
            <person name="Salamov A."/>
            <person name="Sun H."/>
            <person name="Lowry S."/>
            <person name="LaButti K."/>
            <person name="Han J."/>
            <person name="Copeland A."/>
            <person name="Lindquist E."/>
            <person name="Barry K."/>
            <person name="Schmutz J."/>
            <person name="Baker S.E."/>
            <person name="Ciuffetti L.M."/>
            <person name="Grigoriev I.V."/>
            <person name="Zhong S."/>
            <person name="Turgeon B.G."/>
        </authorList>
    </citation>
    <scope>NUCLEOTIDE SEQUENCE [LARGE SCALE GENOMIC DNA]</scope>
    <source>
        <strain evidence="1 2">26-R-13</strain>
    </source>
</reference>
<dbReference type="Proteomes" id="UP000053841">
    <property type="component" value="Unassembled WGS sequence"/>
</dbReference>
<name>W6XZ56_COCC2</name>
<dbReference type="RefSeq" id="XP_007715081.1">
    <property type="nucleotide sequence ID" value="XM_007716891.1"/>
</dbReference>
<feature type="non-terminal residue" evidence="1">
    <location>
        <position position="1"/>
    </location>
</feature>
<accession>W6XZ56</accession>
<dbReference type="EMBL" id="KI964694">
    <property type="protein sequence ID" value="EUC30595.1"/>
    <property type="molecule type" value="Genomic_DNA"/>
</dbReference>
<evidence type="ECO:0000313" key="2">
    <source>
        <dbReference type="Proteomes" id="UP000053841"/>
    </source>
</evidence>